<feature type="transmembrane region" description="Helical" evidence="7">
    <location>
        <begin position="114"/>
        <end position="132"/>
    </location>
</feature>
<evidence type="ECO:0000256" key="6">
    <source>
        <dbReference type="ARBA" id="ARBA00023136"/>
    </source>
</evidence>
<evidence type="ECO:0000256" key="3">
    <source>
        <dbReference type="ARBA" id="ARBA00022475"/>
    </source>
</evidence>
<dbReference type="InterPro" id="IPR036259">
    <property type="entry name" value="MFS_trans_sf"/>
</dbReference>
<feature type="transmembrane region" description="Helical" evidence="7">
    <location>
        <begin position="311"/>
        <end position="333"/>
    </location>
</feature>
<dbReference type="Gene3D" id="1.20.1250.20">
    <property type="entry name" value="MFS general substrate transporter like domains"/>
    <property type="match status" value="1"/>
</dbReference>
<dbReference type="InterPro" id="IPR010290">
    <property type="entry name" value="TM_effector"/>
</dbReference>
<keyword evidence="4 7" id="KW-0812">Transmembrane</keyword>
<keyword evidence="10" id="KW-1185">Reference proteome</keyword>
<reference evidence="10" key="1">
    <citation type="submission" date="2018-05" db="EMBL/GenBank/DDBJ databases">
        <title>Genome sequencing of Phenylobacterium sp. HYN0004.</title>
        <authorList>
            <person name="Yi H."/>
            <person name="Baek C."/>
        </authorList>
    </citation>
    <scope>NUCLEOTIDE SEQUENCE [LARGE SCALE GENOMIC DNA]</scope>
    <source>
        <strain evidence="10">HYN0004</strain>
    </source>
</reference>
<evidence type="ECO:0000313" key="9">
    <source>
        <dbReference type="EMBL" id="AWM77039.1"/>
    </source>
</evidence>
<keyword evidence="6 7" id="KW-0472">Membrane</keyword>
<dbReference type="Proteomes" id="UP000247763">
    <property type="component" value="Chromosome"/>
</dbReference>
<dbReference type="PANTHER" id="PTHR23513:SF6">
    <property type="entry name" value="MAJOR FACILITATOR SUPERFAMILY ASSOCIATED DOMAIN-CONTAINING PROTEIN"/>
    <property type="match status" value="1"/>
</dbReference>
<dbReference type="AlphaFoldDB" id="A0A2Z3HW61"/>
<dbReference type="GO" id="GO:0022857">
    <property type="term" value="F:transmembrane transporter activity"/>
    <property type="evidence" value="ECO:0007669"/>
    <property type="project" value="InterPro"/>
</dbReference>
<keyword evidence="5 7" id="KW-1133">Transmembrane helix</keyword>
<dbReference type="GO" id="GO:0005886">
    <property type="term" value="C:plasma membrane"/>
    <property type="evidence" value="ECO:0007669"/>
    <property type="project" value="UniProtKB-SubCell"/>
</dbReference>
<gene>
    <name evidence="9" type="ORF">HYN04_04270</name>
</gene>
<dbReference type="Pfam" id="PF05977">
    <property type="entry name" value="MFS_3"/>
    <property type="match status" value="1"/>
</dbReference>
<feature type="transmembrane region" description="Helical" evidence="7">
    <location>
        <begin position="276"/>
        <end position="299"/>
    </location>
</feature>
<dbReference type="InterPro" id="IPR020846">
    <property type="entry name" value="MFS_dom"/>
</dbReference>
<comment type="subcellular location">
    <subcellularLocation>
        <location evidence="1">Cell membrane</location>
        <topology evidence="1">Multi-pass membrane protein</topology>
    </subcellularLocation>
</comment>
<keyword evidence="2" id="KW-0813">Transport</keyword>
<feature type="transmembrane region" description="Helical" evidence="7">
    <location>
        <begin position="396"/>
        <end position="416"/>
    </location>
</feature>
<dbReference type="KEGG" id="phb:HYN04_04270"/>
<feature type="transmembrane region" description="Helical" evidence="7">
    <location>
        <begin position="63"/>
        <end position="80"/>
    </location>
</feature>
<dbReference type="PANTHER" id="PTHR23513">
    <property type="entry name" value="INTEGRAL MEMBRANE EFFLUX PROTEIN-RELATED"/>
    <property type="match status" value="1"/>
</dbReference>
<dbReference type="OrthoDB" id="7053134at2"/>
<dbReference type="EMBL" id="CP029479">
    <property type="protein sequence ID" value="AWM77039.1"/>
    <property type="molecule type" value="Genomic_DNA"/>
</dbReference>
<evidence type="ECO:0000256" key="5">
    <source>
        <dbReference type="ARBA" id="ARBA00022989"/>
    </source>
</evidence>
<evidence type="ECO:0000313" key="10">
    <source>
        <dbReference type="Proteomes" id="UP000247763"/>
    </source>
</evidence>
<feature type="domain" description="Major facilitator superfamily (MFS) profile" evidence="8">
    <location>
        <begin position="216"/>
        <end position="428"/>
    </location>
</feature>
<dbReference type="RefSeq" id="WP_110449608.1">
    <property type="nucleotide sequence ID" value="NZ_CP029479.1"/>
</dbReference>
<evidence type="ECO:0000256" key="2">
    <source>
        <dbReference type="ARBA" id="ARBA00022448"/>
    </source>
</evidence>
<evidence type="ECO:0000256" key="1">
    <source>
        <dbReference type="ARBA" id="ARBA00004651"/>
    </source>
</evidence>
<feature type="transmembrane region" description="Helical" evidence="7">
    <location>
        <begin position="163"/>
        <end position="191"/>
    </location>
</feature>
<organism evidence="9 10">
    <name type="scientific">Phenylobacterium parvum</name>
    <dbReference type="NCBI Taxonomy" id="2201350"/>
    <lineage>
        <taxon>Bacteria</taxon>
        <taxon>Pseudomonadati</taxon>
        <taxon>Pseudomonadota</taxon>
        <taxon>Alphaproteobacteria</taxon>
        <taxon>Caulobacterales</taxon>
        <taxon>Caulobacteraceae</taxon>
        <taxon>Phenylobacterium</taxon>
    </lineage>
</organism>
<feature type="transmembrane region" description="Helical" evidence="7">
    <location>
        <begin position="339"/>
        <end position="356"/>
    </location>
</feature>
<accession>A0A2Z3HW61</accession>
<dbReference type="PROSITE" id="PS50850">
    <property type="entry name" value="MFS"/>
    <property type="match status" value="1"/>
</dbReference>
<proteinExistence type="predicted"/>
<evidence type="ECO:0000259" key="8">
    <source>
        <dbReference type="PROSITE" id="PS50850"/>
    </source>
</evidence>
<protein>
    <recommendedName>
        <fullName evidence="8">Major facilitator superfamily (MFS) profile domain-containing protein</fullName>
    </recommendedName>
</protein>
<feature type="transmembrane region" description="Helical" evidence="7">
    <location>
        <begin position="86"/>
        <end position="107"/>
    </location>
</feature>
<sequence>MSANEATGPGAETSGAGAQTGFPSYLFTQGAWFLAFGLQMVLFPYLVRVVLQENEIRFGLAQMSMQLPTVLLILLGGYAADRTDTRLTVLAGCGLCALSFLGLGVFVAGGHLTYATLILYALGIGTIGAFVTPARDALLSRVAPGGMQQAVGMASLAQFGGQVLGMATAAAAPLVGLPALLFGQAAMMAVAAGAATRIRPRPAAPPKVREGGVLGFMASEISVGFRAAFASPVIAPVIVCAIGMGVCFMGAFAVLLPLIVQDYFPSDLTGSAQTRIAAALGVFSVTFWIGSILSATVLVRLGEIRRKGRVYLAALFSGACVLILCSLPMPFWLLCVLNFVWGLGGGVAMTLGRGLVQRFSPPDKVARILSIFTLGNMGAAPAGAVLYGVLAHAIGPHAAILLPGLGMLVIVAAVALRSQLWSLAEGGS</sequence>
<dbReference type="CDD" id="cd06173">
    <property type="entry name" value="MFS_MefA_like"/>
    <property type="match status" value="1"/>
</dbReference>
<evidence type="ECO:0000256" key="7">
    <source>
        <dbReference type="SAM" id="Phobius"/>
    </source>
</evidence>
<dbReference type="SUPFAM" id="SSF103473">
    <property type="entry name" value="MFS general substrate transporter"/>
    <property type="match status" value="1"/>
</dbReference>
<name>A0A2Z3HW61_9CAUL</name>
<feature type="transmembrane region" description="Helical" evidence="7">
    <location>
        <begin position="31"/>
        <end position="51"/>
    </location>
</feature>
<feature type="transmembrane region" description="Helical" evidence="7">
    <location>
        <begin position="368"/>
        <end position="390"/>
    </location>
</feature>
<feature type="transmembrane region" description="Helical" evidence="7">
    <location>
        <begin position="233"/>
        <end position="256"/>
    </location>
</feature>
<keyword evidence="3" id="KW-1003">Cell membrane</keyword>
<evidence type="ECO:0000256" key="4">
    <source>
        <dbReference type="ARBA" id="ARBA00022692"/>
    </source>
</evidence>